<organism evidence="1 2">
    <name type="scientific">Promethearchaeum syntrophicum</name>
    <dbReference type="NCBI Taxonomy" id="2594042"/>
    <lineage>
        <taxon>Archaea</taxon>
        <taxon>Promethearchaeati</taxon>
        <taxon>Promethearchaeota</taxon>
        <taxon>Promethearchaeia</taxon>
        <taxon>Promethearchaeales</taxon>
        <taxon>Promethearchaeaceae</taxon>
        <taxon>Promethearchaeum</taxon>
    </lineage>
</organism>
<reference evidence="1 2" key="2">
    <citation type="journal article" date="2024" name="Int. J. Syst. Evol. Microbiol.">
        <title>Promethearchaeum syntrophicum gen. nov., sp. nov., an anaerobic, obligately syntrophic archaeon, the first isolate of the lineage 'Asgard' archaea, and proposal of the new archaeal phylum Promethearchaeota phyl. nov. and kingdom Promethearchaeati regn. nov.</title>
        <authorList>
            <person name="Imachi H."/>
            <person name="Nobu M.K."/>
            <person name="Kato S."/>
            <person name="Takaki Y."/>
            <person name="Miyazaki M."/>
            <person name="Miyata M."/>
            <person name="Ogawara M."/>
            <person name="Saito Y."/>
            <person name="Sakai S."/>
            <person name="Tahara Y.O."/>
            <person name="Takano Y."/>
            <person name="Tasumi E."/>
            <person name="Uematsu K."/>
            <person name="Yoshimura T."/>
            <person name="Itoh T."/>
            <person name="Ohkuma M."/>
            <person name="Takai K."/>
        </authorList>
    </citation>
    <scope>NUCLEOTIDE SEQUENCE [LARGE SCALE GENOMIC DNA]</scope>
    <source>
        <strain evidence="1 2">MK-D1</strain>
    </source>
</reference>
<keyword evidence="2" id="KW-1185">Reference proteome</keyword>
<sequence length="37" mass="4234">MLAKSLKFLFCVKCGHKNTVTDRFCKNCGREINESPD</sequence>
<name>A0AC61ZTZ8_9ARCH</name>
<dbReference type="EMBL" id="CP042905">
    <property type="protein sequence ID" value="XDF89279.1"/>
    <property type="molecule type" value="Genomic_DNA"/>
</dbReference>
<accession>A0AC61ZTZ8</accession>
<evidence type="ECO:0000313" key="2">
    <source>
        <dbReference type="Proteomes" id="UP000321408"/>
    </source>
</evidence>
<gene>
    <name evidence="1" type="ORF">DSAG12_04235</name>
</gene>
<reference evidence="1 2" key="1">
    <citation type="journal article" date="2020" name="Nature">
        <title>Isolation of an archaeon at the prokaryote-eukaryote interface.</title>
        <authorList>
            <person name="Imachi H."/>
            <person name="Nobu M.K."/>
            <person name="Nakahara N."/>
            <person name="Morono Y."/>
            <person name="Ogawara M."/>
            <person name="Takaki Y."/>
            <person name="Takano Y."/>
            <person name="Uematsu K."/>
            <person name="Ikuta T."/>
            <person name="Ito M."/>
            <person name="Matsui Y."/>
            <person name="Miyazaki M."/>
            <person name="Murata K."/>
            <person name="Saito Y."/>
            <person name="Sakai S."/>
            <person name="Song C."/>
            <person name="Tasumi E."/>
            <person name="Yamanaka Y."/>
            <person name="Yamaguchi T."/>
            <person name="Kamagata Y."/>
            <person name="Tamaki H."/>
            <person name="Takai K."/>
        </authorList>
    </citation>
    <scope>NUCLEOTIDE SEQUENCE [LARGE SCALE GENOMIC DNA]</scope>
    <source>
        <strain evidence="1 2">MK-D1</strain>
    </source>
</reference>
<proteinExistence type="predicted"/>
<protein>
    <submittedName>
        <fullName evidence="1">Zinc-ribbon domain-containing protein</fullName>
    </submittedName>
</protein>
<dbReference type="Proteomes" id="UP000321408">
    <property type="component" value="Chromosome"/>
</dbReference>
<evidence type="ECO:0000313" key="1">
    <source>
        <dbReference type="EMBL" id="XDF89279.1"/>
    </source>
</evidence>